<dbReference type="Proteomes" id="UP001589733">
    <property type="component" value="Unassembled WGS sequence"/>
</dbReference>
<evidence type="ECO:0000313" key="4">
    <source>
        <dbReference type="Proteomes" id="UP001589733"/>
    </source>
</evidence>
<comment type="caution">
    <text evidence="3">The sequence shown here is derived from an EMBL/GenBank/DDBJ whole genome shotgun (WGS) entry which is preliminary data.</text>
</comment>
<evidence type="ECO:0000256" key="1">
    <source>
        <dbReference type="PROSITE-ProRule" id="PRU00703"/>
    </source>
</evidence>
<dbReference type="Pfam" id="PF00571">
    <property type="entry name" value="CBS"/>
    <property type="match status" value="1"/>
</dbReference>
<dbReference type="InterPro" id="IPR000644">
    <property type="entry name" value="CBS_dom"/>
</dbReference>
<protein>
    <submittedName>
        <fullName evidence="3">CBS domain-containing protein</fullName>
    </submittedName>
</protein>
<dbReference type="SMART" id="SM00116">
    <property type="entry name" value="CBS"/>
    <property type="match status" value="1"/>
</dbReference>
<dbReference type="PROSITE" id="PS51371">
    <property type="entry name" value="CBS"/>
    <property type="match status" value="1"/>
</dbReference>
<dbReference type="EMBL" id="JBHLYR010000013">
    <property type="protein sequence ID" value="MFB9991147.1"/>
    <property type="molecule type" value="Genomic_DNA"/>
</dbReference>
<evidence type="ECO:0000259" key="2">
    <source>
        <dbReference type="PROSITE" id="PS51371"/>
    </source>
</evidence>
<keyword evidence="1" id="KW-0129">CBS domain</keyword>
<dbReference type="InterPro" id="IPR046342">
    <property type="entry name" value="CBS_dom_sf"/>
</dbReference>
<feature type="domain" description="CBS" evidence="2">
    <location>
        <begin position="7"/>
        <end position="64"/>
    </location>
</feature>
<dbReference type="SUPFAM" id="SSF54631">
    <property type="entry name" value="CBS-domain pair"/>
    <property type="match status" value="1"/>
</dbReference>
<sequence length="111" mass="12556">MLVQHAMHTQLVTINAQQTLPEAVQLLHTLGLRRLLVLEEGRLVGLLTDGQVKRALARLGTFRSAWEFAYQVGNLKVQEMMQPEVWTARPGDDMNRRSAPCLTGMWAGCQW</sequence>
<dbReference type="Gene3D" id="3.10.580.10">
    <property type="entry name" value="CBS-domain"/>
    <property type="match status" value="1"/>
</dbReference>
<reference evidence="3 4" key="1">
    <citation type="submission" date="2024-09" db="EMBL/GenBank/DDBJ databases">
        <authorList>
            <person name="Sun Q."/>
            <person name="Mori K."/>
        </authorList>
    </citation>
    <scope>NUCLEOTIDE SEQUENCE [LARGE SCALE GENOMIC DNA]</scope>
    <source>
        <strain evidence="3 4">JCM 13503</strain>
    </source>
</reference>
<accession>A0ABV6AVV3</accession>
<organism evidence="3 4">
    <name type="scientific">Deinococcus oregonensis</name>
    <dbReference type="NCBI Taxonomy" id="1805970"/>
    <lineage>
        <taxon>Bacteria</taxon>
        <taxon>Thermotogati</taxon>
        <taxon>Deinococcota</taxon>
        <taxon>Deinococci</taxon>
        <taxon>Deinococcales</taxon>
        <taxon>Deinococcaceae</taxon>
        <taxon>Deinococcus</taxon>
    </lineage>
</organism>
<dbReference type="RefSeq" id="WP_380005788.1">
    <property type="nucleotide sequence ID" value="NZ_JBHLYR010000013.1"/>
</dbReference>
<proteinExistence type="predicted"/>
<keyword evidence="4" id="KW-1185">Reference proteome</keyword>
<gene>
    <name evidence="3" type="ORF">ACFFLM_04000</name>
</gene>
<evidence type="ECO:0000313" key="3">
    <source>
        <dbReference type="EMBL" id="MFB9991147.1"/>
    </source>
</evidence>
<name>A0ABV6AVV3_9DEIO</name>